<dbReference type="EMBL" id="CH445333">
    <property type="protein sequence ID" value="EAT85950.1"/>
    <property type="molecule type" value="Genomic_DNA"/>
</dbReference>
<gene>
    <name evidence="1" type="ORF">SNOG_06119</name>
</gene>
<organism evidence="1 2">
    <name type="scientific">Phaeosphaeria nodorum (strain SN15 / ATCC MYA-4574 / FGSC 10173)</name>
    <name type="common">Glume blotch fungus</name>
    <name type="synonym">Parastagonospora nodorum</name>
    <dbReference type="NCBI Taxonomy" id="321614"/>
    <lineage>
        <taxon>Eukaryota</taxon>
        <taxon>Fungi</taxon>
        <taxon>Dikarya</taxon>
        <taxon>Ascomycota</taxon>
        <taxon>Pezizomycotina</taxon>
        <taxon>Dothideomycetes</taxon>
        <taxon>Pleosporomycetidae</taxon>
        <taxon>Pleosporales</taxon>
        <taxon>Pleosporineae</taxon>
        <taxon>Phaeosphaeriaceae</taxon>
        <taxon>Parastagonospora</taxon>
    </lineage>
</organism>
<dbReference type="AlphaFoldDB" id="Q0UQ45"/>
<protein>
    <submittedName>
        <fullName evidence="1">Uncharacterized protein</fullName>
    </submittedName>
</protein>
<name>Q0UQ45_PHANO</name>
<evidence type="ECO:0000313" key="2">
    <source>
        <dbReference type="Proteomes" id="UP000001055"/>
    </source>
</evidence>
<dbReference type="RefSeq" id="XP_001796503.1">
    <property type="nucleotide sequence ID" value="XM_001796451.1"/>
</dbReference>
<dbReference type="InParanoid" id="Q0UQ45"/>
<evidence type="ECO:0000313" key="1">
    <source>
        <dbReference type="EMBL" id="EAT85950.1"/>
    </source>
</evidence>
<proteinExistence type="predicted"/>
<dbReference type="GeneID" id="5973382"/>
<dbReference type="Proteomes" id="UP000001055">
    <property type="component" value="Unassembled WGS sequence"/>
</dbReference>
<sequence>MGPQGLCFINLGVVKIPARRFQREEVKCLVYI</sequence>
<accession>Q0UQ45</accession>
<dbReference type="KEGG" id="pno:SNOG_06119"/>
<reference evidence="2" key="1">
    <citation type="journal article" date="2007" name="Plant Cell">
        <title>Dothideomycete-plant interactions illuminated by genome sequencing and EST analysis of the wheat pathogen Stagonospora nodorum.</title>
        <authorList>
            <person name="Hane J.K."/>
            <person name="Lowe R.G."/>
            <person name="Solomon P.S."/>
            <person name="Tan K.C."/>
            <person name="Schoch C.L."/>
            <person name="Spatafora J.W."/>
            <person name="Crous P.W."/>
            <person name="Kodira C."/>
            <person name="Birren B.W."/>
            <person name="Galagan J.E."/>
            <person name="Torriani S.F."/>
            <person name="McDonald B.A."/>
            <person name="Oliver R.P."/>
        </authorList>
    </citation>
    <scope>NUCLEOTIDE SEQUENCE [LARGE SCALE GENOMIC DNA]</scope>
    <source>
        <strain evidence="2">SN15 / ATCC MYA-4574 / FGSC 10173</strain>
    </source>
</reference>